<evidence type="ECO:0000313" key="2">
    <source>
        <dbReference type="EMBL" id="KAG2638592.1"/>
    </source>
</evidence>
<gene>
    <name evidence="2" type="ORF">PVAP13_2NG611500</name>
</gene>
<protein>
    <submittedName>
        <fullName evidence="2">Uncharacterized protein</fullName>
    </submittedName>
</protein>
<organism evidence="2 3">
    <name type="scientific">Panicum virgatum</name>
    <name type="common">Blackwell switchgrass</name>
    <dbReference type="NCBI Taxonomy" id="38727"/>
    <lineage>
        <taxon>Eukaryota</taxon>
        <taxon>Viridiplantae</taxon>
        <taxon>Streptophyta</taxon>
        <taxon>Embryophyta</taxon>
        <taxon>Tracheophyta</taxon>
        <taxon>Spermatophyta</taxon>
        <taxon>Magnoliopsida</taxon>
        <taxon>Liliopsida</taxon>
        <taxon>Poales</taxon>
        <taxon>Poaceae</taxon>
        <taxon>PACMAD clade</taxon>
        <taxon>Panicoideae</taxon>
        <taxon>Panicodae</taxon>
        <taxon>Paniceae</taxon>
        <taxon>Panicinae</taxon>
        <taxon>Panicum</taxon>
        <taxon>Panicum sect. Hiantes</taxon>
    </lineage>
</organism>
<sequence length="164" mass="18019">MTWTTCHPTPIRAPLRTGYRPTPSRHAAPTGHRRPSEFTGSNSSLRYHLSAYITQKEACIAAAACKQDMRRAWVLAWSDDSSAGPAIAAQWCLIAACRSGVVVVVVHSSSFMDVGIMEWAMAWAVGTCRHVHGPQAILLFLLSSKIYALFVVFKKIYVTLVVSN</sequence>
<dbReference type="AlphaFoldDB" id="A0A8T0VQY1"/>
<reference evidence="2" key="1">
    <citation type="submission" date="2020-05" db="EMBL/GenBank/DDBJ databases">
        <title>WGS assembly of Panicum virgatum.</title>
        <authorList>
            <person name="Lovell J.T."/>
            <person name="Jenkins J."/>
            <person name="Shu S."/>
            <person name="Juenger T.E."/>
            <person name="Schmutz J."/>
        </authorList>
    </citation>
    <scope>NUCLEOTIDE SEQUENCE</scope>
    <source>
        <strain evidence="2">AP13</strain>
    </source>
</reference>
<name>A0A8T0VQY1_PANVG</name>
<keyword evidence="3" id="KW-1185">Reference proteome</keyword>
<accession>A0A8T0VQY1</accession>
<evidence type="ECO:0000256" key="1">
    <source>
        <dbReference type="SAM" id="MobiDB-lite"/>
    </source>
</evidence>
<comment type="caution">
    <text evidence="2">The sequence shown here is derived from an EMBL/GenBank/DDBJ whole genome shotgun (WGS) entry which is preliminary data.</text>
</comment>
<proteinExistence type="predicted"/>
<dbReference type="Proteomes" id="UP000823388">
    <property type="component" value="Chromosome 2N"/>
</dbReference>
<feature type="region of interest" description="Disordered" evidence="1">
    <location>
        <begin position="1"/>
        <end position="41"/>
    </location>
</feature>
<dbReference type="EMBL" id="CM029040">
    <property type="protein sequence ID" value="KAG2638592.1"/>
    <property type="molecule type" value="Genomic_DNA"/>
</dbReference>
<evidence type="ECO:0000313" key="3">
    <source>
        <dbReference type="Proteomes" id="UP000823388"/>
    </source>
</evidence>